<organism evidence="3 4">
    <name type="scientific">Bursaphelenchus okinawaensis</name>
    <dbReference type="NCBI Taxonomy" id="465554"/>
    <lineage>
        <taxon>Eukaryota</taxon>
        <taxon>Metazoa</taxon>
        <taxon>Ecdysozoa</taxon>
        <taxon>Nematoda</taxon>
        <taxon>Chromadorea</taxon>
        <taxon>Rhabditida</taxon>
        <taxon>Tylenchina</taxon>
        <taxon>Tylenchomorpha</taxon>
        <taxon>Aphelenchoidea</taxon>
        <taxon>Aphelenchoididae</taxon>
        <taxon>Bursaphelenchus</taxon>
    </lineage>
</organism>
<feature type="region of interest" description="Disordered" evidence="1">
    <location>
        <begin position="46"/>
        <end position="72"/>
    </location>
</feature>
<gene>
    <name evidence="3" type="ORF">BOKJ2_LOCUS2336</name>
</gene>
<keyword evidence="4" id="KW-1185">Reference proteome</keyword>
<proteinExistence type="predicted"/>
<dbReference type="Proteomes" id="UP000614601">
    <property type="component" value="Unassembled WGS sequence"/>
</dbReference>
<sequence length="93" mass="10730">MALAMLKFVLYMLWSAFGLISYFAISNTEPDESSYRDLRKQKDEDVFPVRKGSLKPPPKSKRRSPREESANCAHVRNRVSKGIIRERRQSSAV</sequence>
<evidence type="ECO:0000313" key="3">
    <source>
        <dbReference type="EMBL" id="CAD5207715.1"/>
    </source>
</evidence>
<reference evidence="3" key="1">
    <citation type="submission" date="2020-09" db="EMBL/GenBank/DDBJ databases">
        <authorList>
            <person name="Kikuchi T."/>
        </authorList>
    </citation>
    <scope>NUCLEOTIDE SEQUENCE</scope>
    <source>
        <strain evidence="3">SH1</strain>
    </source>
</reference>
<keyword evidence="2" id="KW-0732">Signal</keyword>
<comment type="caution">
    <text evidence="3">The sequence shown here is derived from an EMBL/GenBank/DDBJ whole genome shotgun (WGS) entry which is preliminary data.</text>
</comment>
<feature type="chain" id="PRO_5036408227" evidence="2">
    <location>
        <begin position="19"/>
        <end position="93"/>
    </location>
</feature>
<evidence type="ECO:0000256" key="2">
    <source>
        <dbReference type="SAM" id="SignalP"/>
    </source>
</evidence>
<accession>A0A811JW22</accession>
<name>A0A811JW22_9BILA</name>
<dbReference type="Proteomes" id="UP000783686">
    <property type="component" value="Unassembled WGS sequence"/>
</dbReference>
<evidence type="ECO:0000256" key="1">
    <source>
        <dbReference type="SAM" id="MobiDB-lite"/>
    </source>
</evidence>
<evidence type="ECO:0000313" key="4">
    <source>
        <dbReference type="Proteomes" id="UP000614601"/>
    </source>
</evidence>
<dbReference type="EMBL" id="CAJFDH010000001">
    <property type="protein sequence ID" value="CAD5207715.1"/>
    <property type="molecule type" value="Genomic_DNA"/>
</dbReference>
<feature type="signal peptide" evidence="2">
    <location>
        <begin position="1"/>
        <end position="18"/>
    </location>
</feature>
<dbReference type="AlphaFoldDB" id="A0A811JW22"/>
<protein>
    <submittedName>
        <fullName evidence="3">Uncharacterized protein</fullName>
    </submittedName>
</protein>
<dbReference type="EMBL" id="CAJFCW020000001">
    <property type="protein sequence ID" value="CAG9086490.1"/>
    <property type="molecule type" value="Genomic_DNA"/>
</dbReference>